<feature type="compositionally biased region" description="Low complexity" evidence="1">
    <location>
        <begin position="97"/>
        <end position="107"/>
    </location>
</feature>
<evidence type="ECO:0000313" key="2">
    <source>
        <dbReference type="EMBL" id="EXJ82242.1"/>
    </source>
</evidence>
<dbReference type="HOGENOM" id="CLU_032152_0_0_1"/>
<feature type="region of interest" description="Disordered" evidence="1">
    <location>
        <begin position="239"/>
        <end position="295"/>
    </location>
</feature>
<feature type="compositionally biased region" description="Low complexity" evidence="1">
    <location>
        <begin position="12"/>
        <end position="25"/>
    </location>
</feature>
<feature type="region of interest" description="Disordered" evidence="1">
    <location>
        <begin position="1"/>
        <end position="73"/>
    </location>
</feature>
<dbReference type="Proteomes" id="UP000019478">
    <property type="component" value="Unassembled WGS sequence"/>
</dbReference>
<dbReference type="OrthoDB" id="4157036at2759"/>
<name>W9XNW4_9EURO</name>
<evidence type="ECO:0000256" key="1">
    <source>
        <dbReference type="SAM" id="MobiDB-lite"/>
    </source>
</evidence>
<accession>W9XNW4</accession>
<protein>
    <submittedName>
        <fullName evidence="2">Uncharacterized protein</fullName>
    </submittedName>
</protein>
<dbReference type="AlphaFoldDB" id="W9XNW4"/>
<dbReference type="RefSeq" id="XP_007734365.1">
    <property type="nucleotide sequence ID" value="XM_007736175.1"/>
</dbReference>
<dbReference type="EMBL" id="AMGY01000005">
    <property type="protein sequence ID" value="EXJ82242.1"/>
    <property type="molecule type" value="Genomic_DNA"/>
</dbReference>
<keyword evidence="3" id="KW-1185">Reference proteome</keyword>
<feature type="compositionally biased region" description="Pro residues" evidence="1">
    <location>
        <begin position="42"/>
        <end position="54"/>
    </location>
</feature>
<gene>
    <name evidence="2" type="ORF">A1O3_06055</name>
</gene>
<evidence type="ECO:0000313" key="3">
    <source>
        <dbReference type="Proteomes" id="UP000019478"/>
    </source>
</evidence>
<dbReference type="GeneID" id="19170165"/>
<organism evidence="2 3">
    <name type="scientific">Capronia epimyces CBS 606.96</name>
    <dbReference type="NCBI Taxonomy" id="1182542"/>
    <lineage>
        <taxon>Eukaryota</taxon>
        <taxon>Fungi</taxon>
        <taxon>Dikarya</taxon>
        <taxon>Ascomycota</taxon>
        <taxon>Pezizomycotina</taxon>
        <taxon>Eurotiomycetes</taxon>
        <taxon>Chaetothyriomycetidae</taxon>
        <taxon>Chaetothyriales</taxon>
        <taxon>Herpotrichiellaceae</taxon>
        <taxon>Capronia</taxon>
    </lineage>
</organism>
<feature type="region of interest" description="Disordered" evidence="1">
    <location>
        <begin position="85"/>
        <end position="116"/>
    </location>
</feature>
<proteinExistence type="predicted"/>
<comment type="caution">
    <text evidence="2">The sequence shown here is derived from an EMBL/GenBank/DDBJ whole genome shotgun (WGS) entry which is preliminary data.</text>
</comment>
<dbReference type="eggNOG" id="ENOG502RW6U">
    <property type="taxonomic scope" value="Eukaryota"/>
</dbReference>
<reference evidence="2 3" key="1">
    <citation type="submission" date="2013-03" db="EMBL/GenBank/DDBJ databases">
        <title>The Genome Sequence of Capronia epimyces CBS 606.96.</title>
        <authorList>
            <consortium name="The Broad Institute Genomics Platform"/>
            <person name="Cuomo C."/>
            <person name="de Hoog S."/>
            <person name="Gorbushina A."/>
            <person name="Walker B."/>
            <person name="Young S.K."/>
            <person name="Zeng Q."/>
            <person name="Gargeya S."/>
            <person name="Fitzgerald M."/>
            <person name="Haas B."/>
            <person name="Abouelleil A."/>
            <person name="Allen A.W."/>
            <person name="Alvarado L."/>
            <person name="Arachchi H.M."/>
            <person name="Berlin A.M."/>
            <person name="Chapman S.B."/>
            <person name="Gainer-Dewar J."/>
            <person name="Goldberg J."/>
            <person name="Griggs A."/>
            <person name="Gujja S."/>
            <person name="Hansen M."/>
            <person name="Howarth C."/>
            <person name="Imamovic A."/>
            <person name="Ireland A."/>
            <person name="Larimer J."/>
            <person name="McCowan C."/>
            <person name="Murphy C."/>
            <person name="Pearson M."/>
            <person name="Poon T.W."/>
            <person name="Priest M."/>
            <person name="Roberts A."/>
            <person name="Saif S."/>
            <person name="Shea T."/>
            <person name="Sisk P."/>
            <person name="Sykes S."/>
            <person name="Wortman J."/>
            <person name="Nusbaum C."/>
            <person name="Birren B."/>
        </authorList>
    </citation>
    <scope>NUCLEOTIDE SEQUENCE [LARGE SCALE GENOMIC DNA]</scope>
    <source>
        <strain evidence="2 3">CBS 606.96</strain>
    </source>
</reference>
<sequence length="404" mass="44029">MNDLDRICQPVASNANPRRSSSSSNDIDRSNWCPALPNKPVQSPPYRVPTPPGLPSFGTEEANDYRLPGQHSPGRSLWNRLWRHSQDGSDEQPPISPRLLGSPLLGPQNPQMGPPSEVLKRTLAMLGMARVVSPPPPSLKHGRVPLPPGVVTANNGTGALAQADDGTYIRGRFGPRASGHGVGGRSLEAHPIARTAQLSAIEEQVREIDKACERVDAENALSQIPFNDMGCEVGTGVPFNQEPQEMGEARAAESPPPQGVSEDESLSPAIYLSPPSMSPQMHVPDSPDQGASSMQEGPYFESARLRSPPSLPHSVMGQIPGYPSSTLLYLRSMESMPGLFSAAEEAERTRVRELVLEEKRREQRKLWSQMRCAAEDCCHEVWHLWACASSCGGHRCCRRSESEF</sequence>